<evidence type="ECO:0000256" key="1">
    <source>
        <dbReference type="SAM" id="Phobius"/>
    </source>
</evidence>
<name>F9D1W5_PREDD</name>
<keyword evidence="1" id="KW-1133">Transmembrane helix</keyword>
<protein>
    <submittedName>
        <fullName evidence="2">Uncharacterized protein</fullName>
    </submittedName>
</protein>
<evidence type="ECO:0000313" key="3">
    <source>
        <dbReference type="Proteomes" id="UP000007820"/>
    </source>
</evidence>
<evidence type="ECO:0000313" key="2">
    <source>
        <dbReference type="EMBL" id="EGQ15783.1"/>
    </source>
</evidence>
<dbReference type="EMBL" id="AFPW01000012">
    <property type="protein sequence ID" value="EGQ15783.1"/>
    <property type="molecule type" value="Genomic_DNA"/>
</dbReference>
<organism evidence="2 3">
    <name type="scientific">Prevotella dentalis (strain ATCC 49559 / DSM 3688 / JCM 13448 / NCTC 12043 / ES 2772)</name>
    <name type="common">Mitsuokella dentalis</name>
    <dbReference type="NCBI Taxonomy" id="908937"/>
    <lineage>
        <taxon>Bacteria</taxon>
        <taxon>Pseudomonadati</taxon>
        <taxon>Bacteroidota</taxon>
        <taxon>Bacteroidia</taxon>
        <taxon>Bacteroidales</taxon>
        <taxon>Prevotellaceae</taxon>
        <taxon>Prevotella</taxon>
    </lineage>
</organism>
<dbReference type="Proteomes" id="UP000007820">
    <property type="component" value="Unassembled WGS sequence"/>
</dbReference>
<accession>F9D1W5</accession>
<dbReference type="AlphaFoldDB" id="F9D1W5"/>
<sequence length="127" mass="14104">LVQIDFFGFHLVLNLRLMRCFLCSHGWETLFFSFLCFPSTGTAVFSSFCAFPMLGNAVFSFFMLSQYWDGRFFSFLRFPNIGKRAPARMFGTYTTGGNDAASGGGASKGGGMPYTSDASKALFFFHP</sequence>
<keyword evidence="1" id="KW-0812">Transmembrane</keyword>
<proteinExistence type="predicted"/>
<gene>
    <name evidence="2" type="ORF">HMPREF9136_0843</name>
</gene>
<keyword evidence="1" id="KW-0472">Membrane</keyword>
<comment type="caution">
    <text evidence="2">The sequence shown here is derived from an EMBL/GenBank/DDBJ whole genome shotgun (WGS) entry which is preliminary data.</text>
</comment>
<reference evidence="2 3" key="1">
    <citation type="submission" date="2011-04" db="EMBL/GenBank/DDBJ databases">
        <authorList>
            <person name="Muzny D."/>
            <person name="Qin X."/>
            <person name="Deng J."/>
            <person name="Jiang H."/>
            <person name="Liu Y."/>
            <person name="Qu J."/>
            <person name="Song X.-Z."/>
            <person name="Zhang L."/>
            <person name="Thornton R."/>
            <person name="Coyle M."/>
            <person name="Francisco L."/>
            <person name="Jackson L."/>
            <person name="Javaid M."/>
            <person name="Korchina V."/>
            <person name="Kovar C."/>
            <person name="Mata R."/>
            <person name="Mathew T."/>
            <person name="Ngo R."/>
            <person name="Nguyen L."/>
            <person name="Nguyen N."/>
            <person name="Okwuonu G."/>
            <person name="Ongeri F."/>
            <person name="Pham C."/>
            <person name="Simmons D."/>
            <person name="Wilczek-Boney K."/>
            <person name="Hale W."/>
            <person name="Jakkamsetti A."/>
            <person name="Pham P."/>
            <person name="Ruth R."/>
            <person name="San Lucas F."/>
            <person name="Warren J."/>
            <person name="Zhang J."/>
            <person name="Zhao Z."/>
            <person name="Zhou C."/>
            <person name="Zhu D."/>
            <person name="Lee S."/>
            <person name="Bess C."/>
            <person name="Blankenburg K."/>
            <person name="Forbes L."/>
            <person name="Fu Q."/>
            <person name="Gubbala S."/>
            <person name="Hirani K."/>
            <person name="Jayaseelan J.C."/>
            <person name="Lara F."/>
            <person name="Munidasa M."/>
            <person name="Palculict T."/>
            <person name="Patil S."/>
            <person name="Pu L.-L."/>
            <person name="Saada N."/>
            <person name="Tang L."/>
            <person name="Weissenberger G."/>
            <person name="Zhu Y."/>
            <person name="Hemphill L."/>
            <person name="Shang Y."/>
            <person name="Youmans B."/>
            <person name="Ayvaz T."/>
            <person name="Ross M."/>
            <person name="Santibanez J."/>
            <person name="Aqrawi P."/>
            <person name="Gross S."/>
            <person name="Joshi V."/>
            <person name="Fowler G."/>
            <person name="Nazareth L."/>
            <person name="Reid J."/>
            <person name="Worley K."/>
            <person name="Petrosino J."/>
            <person name="Highlander S."/>
            <person name="Gibbs R."/>
        </authorList>
    </citation>
    <scope>NUCLEOTIDE SEQUENCE [LARGE SCALE GENOMIC DNA]</scope>
    <source>
        <strain evidence="2 3">DSM 3688</strain>
    </source>
</reference>
<feature type="transmembrane region" description="Helical" evidence="1">
    <location>
        <begin position="43"/>
        <end position="64"/>
    </location>
</feature>
<feature type="non-terminal residue" evidence="2">
    <location>
        <position position="1"/>
    </location>
</feature>